<dbReference type="PANTHER" id="PTHR10472">
    <property type="entry name" value="D-TYROSYL-TRNA TYR DEACYLASE"/>
    <property type="match status" value="1"/>
</dbReference>
<evidence type="ECO:0000256" key="5">
    <source>
        <dbReference type="RuleBase" id="RU003470"/>
    </source>
</evidence>
<comment type="similarity">
    <text evidence="1 5">Belongs to the DTD family.</text>
</comment>
<evidence type="ECO:0000256" key="2">
    <source>
        <dbReference type="ARBA" id="ARBA00013056"/>
    </source>
</evidence>
<comment type="catalytic activity">
    <reaction evidence="3">
        <text>glycyl-tRNA(Ala) + H2O = tRNA(Ala) + glycine + H(+)</text>
        <dbReference type="Rhea" id="RHEA:53744"/>
        <dbReference type="Rhea" id="RHEA-COMP:9657"/>
        <dbReference type="Rhea" id="RHEA-COMP:13640"/>
        <dbReference type="ChEBI" id="CHEBI:15377"/>
        <dbReference type="ChEBI" id="CHEBI:15378"/>
        <dbReference type="ChEBI" id="CHEBI:57305"/>
        <dbReference type="ChEBI" id="CHEBI:78442"/>
        <dbReference type="ChEBI" id="CHEBI:78522"/>
        <dbReference type="EC" id="3.1.1.96"/>
    </reaction>
</comment>
<comment type="catalytic activity">
    <reaction evidence="4">
        <text>a D-aminoacyl-tRNA + H2O = a tRNA + a D-alpha-amino acid + H(+)</text>
        <dbReference type="Rhea" id="RHEA:13953"/>
        <dbReference type="Rhea" id="RHEA-COMP:10123"/>
        <dbReference type="Rhea" id="RHEA-COMP:10124"/>
        <dbReference type="ChEBI" id="CHEBI:15377"/>
        <dbReference type="ChEBI" id="CHEBI:15378"/>
        <dbReference type="ChEBI" id="CHEBI:59871"/>
        <dbReference type="ChEBI" id="CHEBI:78442"/>
        <dbReference type="ChEBI" id="CHEBI:79333"/>
        <dbReference type="EC" id="3.1.1.96"/>
    </reaction>
</comment>
<evidence type="ECO:0000313" key="7">
    <source>
        <dbReference type="Proteomes" id="UP001224775"/>
    </source>
</evidence>
<keyword evidence="7" id="KW-1185">Reference proteome</keyword>
<keyword evidence="5" id="KW-0820">tRNA-binding</keyword>
<dbReference type="Proteomes" id="UP001224775">
    <property type="component" value="Unassembled WGS sequence"/>
</dbReference>
<keyword evidence="5" id="KW-0963">Cytoplasm</keyword>
<dbReference type="NCBIfam" id="TIGR00256">
    <property type="entry name" value="D-aminoacyl-tRNA deacylase"/>
    <property type="match status" value="1"/>
</dbReference>
<comment type="subcellular location">
    <subcellularLocation>
        <location evidence="5">Cytoplasm</location>
    </subcellularLocation>
</comment>
<sequence>MLLSPLIRLSKNLVVTTCILFLLLANTYTTSAMRIVIQRVKSASVTVDQKQVSAIGPGTLALVGLHHEDTESDLQFCANRLLKIKLWENDNGAPWRQHIKQKGYEMLCVSQFTLYGTLSKKNQPDYKLAMKNVEAREMYNKFLGMLRDDYEPSKIFDGKFGEMMDVGLVNDGPVTMVIDSREGMISTQTSSMSLSDSDKNT</sequence>
<dbReference type="EMBL" id="JATAAI010000017">
    <property type="protein sequence ID" value="KAK1739699.1"/>
    <property type="molecule type" value="Genomic_DNA"/>
</dbReference>
<dbReference type="AlphaFoldDB" id="A0AAD8Y646"/>
<organism evidence="6 7">
    <name type="scientific">Skeletonema marinoi</name>
    <dbReference type="NCBI Taxonomy" id="267567"/>
    <lineage>
        <taxon>Eukaryota</taxon>
        <taxon>Sar</taxon>
        <taxon>Stramenopiles</taxon>
        <taxon>Ochrophyta</taxon>
        <taxon>Bacillariophyta</taxon>
        <taxon>Coscinodiscophyceae</taxon>
        <taxon>Thalassiosirophycidae</taxon>
        <taxon>Thalassiosirales</taxon>
        <taxon>Skeletonemataceae</taxon>
        <taxon>Skeletonema</taxon>
        <taxon>Skeletonema marinoi-dohrnii complex</taxon>
    </lineage>
</organism>
<keyword evidence="5 6" id="KW-0378">Hydrolase</keyword>
<proteinExistence type="inferred from homology"/>
<dbReference type="FunFam" id="3.50.80.10:FF:000001">
    <property type="entry name" value="D-aminoacyl-tRNA deacylase"/>
    <property type="match status" value="1"/>
</dbReference>
<evidence type="ECO:0000256" key="3">
    <source>
        <dbReference type="ARBA" id="ARBA00047676"/>
    </source>
</evidence>
<reference evidence="6" key="1">
    <citation type="submission" date="2023-06" db="EMBL/GenBank/DDBJ databases">
        <title>Survivors Of The Sea: Transcriptome response of Skeletonema marinoi to long-term dormancy.</title>
        <authorList>
            <person name="Pinder M.I.M."/>
            <person name="Kourtchenko O."/>
            <person name="Robertson E.K."/>
            <person name="Larsson T."/>
            <person name="Maumus F."/>
            <person name="Osuna-Cruz C.M."/>
            <person name="Vancaester E."/>
            <person name="Stenow R."/>
            <person name="Vandepoele K."/>
            <person name="Ploug H."/>
            <person name="Bruchert V."/>
            <person name="Godhe A."/>
            <person name="Topel M."/>
        </authorList>
    </citation>
    <scope>NUCLEOTIDE SEQUENCE</scope>
    <source>
        <strain evidence="6">R05AC</strain>
    </source>
</reference>
<evidence type="ECO:0000256" key="4">
    <source>
        <dbReference type="ARBA" id="ARBA00048018"/>
    </source>
</evidence>
<dbReference type="InterPro" id="IPR003732">
    <property type="entry name" value="Daa-tRNA_deacyls_DTD"/>
</dbReference>
<dbReference type="EC" id="3.1.1.96" evidence="2 5"/>
<dbReference type="GO" id="GO:0000049">
    <property type="term" value="F:tRNA binding"/>
    <property type="evidence" value="ECO:0007669"/>
    <property type="project" value="UniProtKB-KW"/>
</dbReference>
<keyword evidence="5" id="KW-0694">RNA-binding</keyword>
<dbReference type="InterPro" id="IPR023509">
    <property type="entry name" value="DTD-like_sf"/>
</dbReference>
<dbReference type="Gene3D" id="3.50.80.10">
    <property type="entry name" value="D-tyrosyl-tRNA(Tyr) deacylase"/>
    <property type="match status" value="1"/>
</dbReference>
<comment type="caution">
    <text evidence="6">The sequence shown here is derived from an EMBL/GenBank/DDBJ whole genome shotgun (WGS) entry which is preliminary data.</text>
</comment>
<dbReference type="Pfam" id="PF02580">
    <property type="entry name" value="Tyr_Deacylase"/>
    <property type="match status" value="1"/>
</dbReference>
<dbReference type="SUPFAM" id="SSF69500">
    <property type="entry name" value="DTD-like"/>
    <property type="match status" value="1"/>
</dbReference>
<gene>
    <name evidence="6" type="ORF">QTG54_009458</name>
</gene>
<evidence type="ECO:0000313" key="6">
    <source>
        <dbReference type="EMBL" id="KAK1739699.1"/>
    </source>
</evidence>
<evidence type="ECO:0000256" key="1">
    <source>
        <dbReference type="ARBA" id="ARBA00009673"/>
    </source>
</evidence>
<dbReference type="GO" id="GO:0005737">
    <property type="term" value="C:cytoplasm"/>
    <property type="evidence" value="ECO:0007669"/>
    <property type="project" value="UniProtKB-SubCell"/>
</dbReference>
<dbReference type="PANTHER" id="PTHR10472:SF5">
    <property type="entry name" value="D-AMINOACYL-TRNA DEACYLASE 1"/>
    <property type="match status" value="1"/>
</dbReference>
<protein>
    <recommendedName>
        <fullName evidence="2 5">D-aminoacyl-tRNA deacylase</fullName>
        <ecNumber evidence="2 5">3.1.1.96</ecNumber>
    </recommendedName>
</protein>
<name>A0AAD8Y646_9STRA</name>
<accession>A0AAD8Y646</accession>
<dbReference type="GO" id="GO:0051500">
    <property type="term" value="F:D-tyrosyl-tRNA(Tyr) deacylase activity"/>
    <property type="evidence" value="ECO:0007669"/>
    <property type="project" value="TreeGrafter"/>
</dbReference>